<dbReference type="NCBIfam" id="NF004857">
    <property type="entry name" value="PRK06210.1"/>
    <property type="match status" value="1"/>
</dbReference>
<dbReference type="CDD" id="cd06558">
    <property type="entry name" value="crotonase-like"/>
    <property type="match status" value="1"/>
</dbReference>
<dbReference type="OrthoDB" id="9777711at2"/>
<accession>X5MDX9</accession>
<evidence type="ECO:0000313" key="2">
    <source>
        <dbReference type="Proteomes" id="UP000032160"/>
    </source>
</evidence>
<dbReference type="InterPro" id="IPR001753">
    <property type="entry name" value="Enoyl-CoA_hydra/iso"/>
</dbReference>
<keyword evidence="2" id="KW-1185">Reference proteome</keyword>
<name>X5MDX9_9HYPH</name>
<proteinExistence type="predicted"/>
<sequence length="290" mass="31500">MNSIADVSPDDLEDISLETRRAVAVITLNRPDKLNAWTAAMQRSIRIALAACANDESVRAIVVTGAGRGFCAGADMNLLQGIDPDAGENRELAQANEGESYNWDRSLGPDISEHMGGRFGYMPQIPKPIIAAINGPCAGLGMVFALWCDMRIGAEDMFYTTSFAKRGLIAEHGISWLLPELAGHSAAMDLLFSARRVDAQEAKTIGLLNKTVPTQELVNEAVAYAQEMADTVSPRSVAVMKAQVWKAKFQSLSEAITTGDSEMQKSFATDDFKEGVDHFVQKRAPRFTGR</sequence>
<dbReference type="AlphaFoldDB" id="X5MDX9"/>
<dbReference type="EC" id="4.2.1.17" evidence="1"/>
<dbReference type="SUPFAM" id="SSF52096">
    <property type="entry name" value="ClpP/crotonase"/>
    <property type="match status" value="1"/>
</dbReference>
<dbReference type="STRING" id="1458461.BN1012_Phect2344"/>
<dbReference type="KEGG" id="pect:BN1012_Phect2344"/>
<dbReference type="Gene3D" id="3.90.226.10">
    <property type="entry name" value="2-enoyl-CoA Hydratase, Chain A, domain 1"/>
    <property type="match status" value="1"/>
</dbReference>
<organism evidence="1 2">
    <name type="scientific">Candidatus Phaeomarinibacter ectocarpi</name>
    <dbReference type="NCBI Taxonomy" id="1458461"/>
    <lineage>
        <taxon>Bacteria</taxon>
        <taxon>Pseudomonadati</taxon>
        <taxon>Pseudomonadota</taxon>
        <taxon>Alphaproteobacteria</taxon>
        <taxon>Hyphomicrobiales</taxon>
        <taxon>Parvibaculaceae</taxon>
        <taxon>Candidatus Phaeomarinibacter</taxon>
    </lineage>
</organism>
<keyword evidence="1" id="KW-0456">Lyase</keyword>
<dbReference type="Pfam" id="PF00378">
    <property type="entry name" value="ECH_1"/>
    <property type="match status" value="2"/>
</dbReference>
<dbReference type="InterPro" id="IPR029045">
    <property type="entry name" value="ClpP/crotonase-like_dom_sf"/>
</dbReference>
<gene>
    <name evidence="1" type="ORF">BN1012_Phect2344</name>
</gene>
<dbReference type="EMBL" id="HG966617">
    <property type="protein sequence ID" value="CDO60557.1"/>
    <property type="molecule type" value="Genomic_DNA"/>
</dbReference>
<dbReference type="GO" id="GO:0006635">
    <property type="term" value="P:fatty acid beta-oxidation"/>
    <property type="evidence" value="ECO:0007669"/>
    <property type="project" value="TreeGrafter"/>
</dbReference>
<dbReference type="HOGENOM" id="CLU_009834_7_2_5"/>
<dbReference type="RefSeq" id="WP_081826186.1">
    <property type="nucleotide sequence ID" value="NZ_HG966617.1"/>
</dbReference>
<dbReference type="Proteomes" id="UP000032160">
    <property type="component" value="Chromosome I"/>
</dbReference>
<dbReference type="PANTHER" id="PTHR11941">
    <property type="entry name" value="ENOYL-COA HYDRATASE-RELATED"/>
    <property type="match status" value="1"/>
</dbReference>
<dbReference type="GO" id="GO:0004300">
    <property type="term" value="F:enoyl-CoA hydratase activity"/>
    <property type="evidence" value="ECO:0007669"/>
    <property type="project" value="UniProtKB-EC"/>
</dbReference>
<reference evidence="1 2" key="1">
    <citation type="journal article" date="2014" name="Front. Genet.">
        <title>Genome and metabolic network of "Candidatus Phaeomarinobacter ectocarpi" Ec32, a new candidate genus of Alphaproteobacteria frequently associated with brown algae.</title>
        <authorList>
            <person name="Dittami S.M."/>
            <person name="Barbeyron T."/>
            <person name="Boyen C."/>
            <person name="Cambefort J."/>
            <person name="Collet G."/>
            <person name="Delage L."/>
            <person name="Gobet A."/>
            <person name="Groisillier A."/>
            <person name="Leblanc C."/>
            <person name="Michel G."/>
            <person name="Scornet D."/>
            <person name="Siegel A."/>
            <person name="Tapia J.E."/>
            <person name="Tonon T."/>
        </authorList>
    </citation>
    <scope>NUCLEOTIDE SEQUENCE [LARGE SCALE GENOMIC DNA]</scope>
    <source>
        <strain evidence="1 2">Ec32</strain>
    </source>
</reference>
<protein>
    <submittedName>
        <fullName evidence="1">Enoyl-CoA hydratase</fullName>
        <ecNumber evidence="1">4.2.1.17</ecNumber>
    </submittedName>
</protein>
<dbReference type="PANTHER" id="PTHR11941:SF133">
    <property type="entry name" value="1,2-EPOXYPHENYLACETYL-COA ISOMERASE"/>
    <property type="match status" value="1"/>
</dbReference>
<evidence type="ECO:0000313" key="1">
    <source>
        <dbReference type="EMBL" id="CDO60557.1"/>
    </source>
</evidence>